<dbReference type="InterPro" id="IPR050316">
    <property type="entry name" value="Tyrosinase/Hemocyanin"/>
</dbReference>
<accession>A0A183BBY8</accession>
<dbReference type="InterPro" id="IPR008922">
    <property type="entry name" value="Di-copper_centre_dom_sf"/>
</dbReference>
<dbReference type="AlphaFoldDB" id="A0A183BBY8"/>
<reference evidence="6 7" key="2">
    <citation type="submission" date="2018-11" db="EMBL/GenBank/DDBJ databases">
        <authorList>
            <consortium name="Pathogen Informatics"/>
        </authorList>
    </citation>
    <scope>NUCLEOTIDE SEQUENCE [LARGE SCALE GENOMIC DNA]</scope>
    <source>
        <strain evidence="6 7">Egypt</strain>
    </source>
</reference>
<dbReference type="Gene3D" id="2.10.25.10">
    <property type="entry name" value="Laminin"/>
    <property type="match status" value="1"/>
</dbReference>
<dbReference type="Pfam" id="PF00264">
    <property type="entry name" value="Tyrosinase"/>
    <property type="match status" value="1"/>
</dbReference>
<reference evidence="8" key="1">
    <citation type="submission" date="2016-06" db="UniProtKB">
        <authorList>
            <consortium name="WormBaseParasite"/>
        </authorList>
    </citation>
    <scope>IDENTIFICATION</scope>
</reference>
<dbReference type="EMBL" id="UZAN01065575">
    <property type="protein sequence ID" value="VDP93994.1"/>
    <property type="molecule type" value="Genomic_DNA"/>
</dbReference>
<feature type="domain" description="Tyrosinase copper-binding" evidence="4">
    <location>
        <begin position="201"/>
        <end position="218"/>
    </location>
</feature>
<evidence type="ECO:0000313" key="6">
    <source>
        <dbReference type="EMBL" id="VDP93994.1"/>
    </source>
</evidence>
<keyword evidence="2" id="KW-0186">Copper</keyword>
<dbReference type="GO" id="GO:0016491">
    <property type="term" value="F:oxidoreductase activity"/>
    <property type="evidence" value="ECO:0007669"/>
    <property type="project" value="InterPro"/>
</dbReference>
<dbReference type="Gene3D" id="1.10.1280.10">
    <property type="entry name" value="Di-copper center containing domain from catechol oxidase"/>
    <property type="match status" value="1"/>
</dbReference>
<evidence type="ECO:0000313" key="8">
    <source>
        <dbReference type="WBParaSite" id="ECPE_0001676601-mRNA-1"/>
    </source>
</evidence>
<name>A0A183BBY8_9TREM</name>
<dbReference type="GO" id="GO:0046872">
    <property type="term" value="F:metal ion binding"/>
    <property type="evidence" value="ECO:0007669"/>
    <property type="project" value="UniProtKB-KW"/>
</dbReference>
<keyword evidence="1" id="KW-0479">Metal-binding</keyword>
<dbReference type="OrthoDB" id="6132182at2759"/>
<feature type="domain" description="Tyrosinase copper-binding" evidence="5">
    <location>
        <begin position="381"/>
        <end position="392"/>
    </location>
</feature>
<evidence type="ECO:0000259" key="5">
    <source>
        <dbReference type="PROSITE" id="PS00498"/>
    </source>
</evidence>
<protein>
    <submittedName>
        <fullName evidence="8">Tyrosinase</fullName>
    </submittedName>
</protein>
<evidence type="ECO:0000259" key="4">
    <source>
        <dbReference type="PROSITE" id="PS00497"/>
    </source>
</evidence>
<dbReference type="PRINTS" id="PR00092">
    <property type="entry name" value="TYROSINASE"/>
</dbReference>
<dbReference type="PROSITE" id="PS00498">
    <property type="entry name" value="TYROSINASE_2"/>
    <property type="match status" value="1"/>
</dbReference>
<dbReference type="WBParaSite" id="ECPE_0001676601-mRNA-1">
    <property type="protein sequence ID" value="ECPE_0001676601-mRNA-1"/>
    <property type="gene ID" value="ECPE_0001676601"/>
</dbReference>
<evidence type="ECO:0000256" key="1">
    <source>
        <dbReference type="ARBA" id="ARBA00022723"/>
    </source>
</evidence>
<evidence type="ECO:0000313" key="7">
    <source>
        <dbReference type="Proteomes" id="UP000272942"/>
    </source>
</evidence>
<dbReference type="Proteomes" id="UP000272942">
    <property type="component" value="Unassembled WGS sequence"/>
</dbReference>
<sequence length="447" mass="51479">MLILALGLILLLPSSLWALIPEQCVQNATKGDAICCPQDPHNGLVCGGPHRGYCQKIFAPKEPIPSIFRVDDRLQWPVRFIKYACQCNDRFYGVACEQCWFGWKGPNCDQPDFRIRRDIRKLSKHDLHVFIDVMTRSQTWPSHYMVLDESKNERVDPVKKPRFIPASVQYYITFMHCYGSRTTLFRDKYKCDNYGILNFNHDGSTFPTWHRYYLLVWERMLAEIAWKVHGIKDFAMPYWDWVGLKHCDICTNEFIGAPGVTDSDGQRIDFHHPFHNFTNFCWEPEVGTACYGCQKGGRFGKLVRRFTREDFPDQEDIKFVMSLKDYFVPGERDNPNCVSFHMALEGFCGRPGTDPSVLWTHNKVHVMINGSMAGTATASNDPIFLLHHSFVDKLFNVSASDTIRCGRKRFSISSKSTVFIGQTATNRVYAMSNTPNPCILNAQEIKF</sequence>
<dbReference type="SUPFAM" id="SSF48056">
    <property type="entry name" value="Di-copper centre-containing domain"/>
    <property type="match status" value="1"/>
</dbReference>
<keyword evidence="7" id="KW-1185">Reference proteome</keyword>
<dbReference type="PANTHER" id="PTHR11474:SF126">
    <property type="entry name" value="TYROSINASE-LIKE PROTEIN TYR-1-RELATED"/>
    <property type="match status" value="1"/>
</dbReference>
<keyword evidence="3" id="KW-0732">Signal</keyword>
<feature type="chain" id="PRO_5043138378" evidence="3">
    <location>
        <begin position="19"/>
        <end position="447"/>
    </location>
</feature>
<proteinExistence type="predicted"/>
<organism evidence="8">
    <name type="scientific">Echinostoma caproni</name>
    <dbReference type="NCBI Taxonomy" id="27848"/>
    <lineage>
        <taxon>Eukaryota</taxon>
        <taxon>Metazoa</taxon>
        <taxon>Spiralia</taxon>
        <taxon>Lophotrochozoa</taxon>
        <taxon>Platyhelminthes</taxon>
        <taxon>Trematoda</taxon>
        <taxon>Digenea</taxon>
        <taxon>Plagiorchiida</taxon>
        <taxon>Echinostomata</taxon>
        <taxon>Echinostomatoidea</taxon>
        <taxon>Echinostomatidae</taxon>
        <taxon>Echinostoma</taxon>
    </lineage>
</organism>
<dbReference type="InterPro" id="IPR002227">
    <property type="entry name" value="Tyrosinase_Cu-bd"/>
</dbReference>
<evidence type="ECO:0000256" key="3">
    <source>
        <dbReference type="SAM" id="SignalP"/>
    </source>
</evidence>
<dbReference type="PROSITE" id="PS00497">
    <property type="entry name" value="TYROSINASE_1"/>
    <property type="match status" value="1"/>
</dbReference>
<dbReference type="PANTHER" id="PTHR11474">
    <property type="entry name" value="TYROSINASE FAMILY MEMBER"/>
    <property type="match status" value="1"/>
</dbReference>
<gene>
    <name evidence="6" type="ORF">ECPE_LOCUS16722</name>
</gene>
<evidence type="ECO:0000256" key="2">
    <source>
        <dbReference type="ARBA" id="ARBA00023008"/>
    </source>
</evidence>
<feature type="signal peptide" evidence="3">
    <location>
        <begin position="1"/>
        <end position="18"/>
    </location>
</feature>